<comment type="caution">
    <text evidence="2">The sequence shown here is derived from an EMBL/GenBank/DDBJ whole genome shotgun (WGS) entry which is preliminary data.</text>
</comment>
<sequence>MPPPDIYCFVCCGPIYNWRTGSSSPGALSRRRRWVEQQRLALMEGGDFNTDASDPEDDFDGIWDSDEEKNIYDSKEHRRYDPILASRKRTAWLRDLRALGFNSLASGSTKTFITAPAQYDLDKDDETAPYRMLRPYDGFEKKARIGIPPGSNPNEPTLHETDEDYFA</sequence>
<proteinExistence type="predicted"/>
<evidence type="ECO:0000256" key="1">
    <source>
        <dbReference type="SAM" id="MobiDB-lite"/>
    </source>
</evidence>
<gene>
    <name evidence="2" type="ORF">ACRE_043530</name>
</gene>
<protein>
    <submittedName>
        <fullName evidence="2">Uncharacterized protein</fullName>
    </submittedName>
</protein>
<feature type="region of interest" description="Disordered" evidence="1">
    <location>
        <begin position="142"/>
        <end position="167"/>
    </location>
</feature>
<evidence type="ECO:0000313" key="3">
    <source>
        <dbReference type="Proteomes" id="UP000029964"/>
    </source>
</evidence>
<evidence type="ECO:0000313" key="2">
    <source>
        <dbReference type="EMBL" id="KFH44904.1"/>
    </source>
</evidence>
<reference evidence="3" key="1">
    <citation type="journal article" date="2014" name="Genome Announc.">
        <title>Genome sequence and annotation of Acremonium chrysogenum, producer of the beta-lactam antibiotic cephalosporin C.</title>
        <authorList>
            <person name="Terfehr D."/>
            <person name="Dahlmann T.A."/>
            <person name="Specht T."/>
            <person name="Zadra I."/>
            <person name="Kuernsteiner H."/>
            <person name="Kueck U."/>
        </authorList>
    </citation>
    <scope>NUCLEOTIDE SEQUENCE [LARGE SCALE GENOMIC DNA]</scope>
    <source>
        <strain evidence="3">ATCC 11550 / CBS 779.69 / DSM 880 / IAM 14645 / JCM 23072 / IMI 49137</strain>
    </source>
</reference>
<dbReference type="Proteomes" id="UP000029964">
    <property type="component" value="Unassembled WGS sequence"/>
</dbReference>
<organism evidence="2 3">
    <name type="scientific">Hapsidospora chrysogenum (strain ATCC 11550 / CBS 779.69 / DSM 880 / IAM 14645 / JCM 23072 / IMI 49137)</name>
    <name type="common">Acremonium chrysogenum</name>
    <dbReference type="NCBI Taxonomy" id="857340"/>
    <lineage>
        <taxon>Eukaryota</taxon>
        <taxon>Fungi</taxon>
        <taxon>Dikarya</taxon>
        <taxon>Ascomycota</taxon>
        <taxon>Pezizomycotina</taxon>
        <taxon>Sordariomycetes</taxon>
        <taxon>Hypocreomycetidae</taxon>
        <taxon>Hypocreales</taxon>
        <taxon>Bionectriaceae</taxon>
        <taxon>Hapsidospora</taxon>
    </lineage>
</organism>
<name>A0A086T6C2_HAPC1</name>
<dbReference type="AlphaFoldDB" id="A0A086T6C2"/>
<accession>A0A086T6C2</accession>
<dbReference type="HOGENOM" id="CLU_1594053_0_0_1"/>
<keyword evidence="3" id="KW-1185">Reference proteome</keyword>
<dbReference type="EMBL" id="JPKY01000041">
    <property type="protein sequence ID" value="KFH44904.1"/>
    <property type="molecule type" value="Genomic_DNA"/>
</dbReference>